<reference evidence="6" key="1">
    <citation type="submission" date="2023-10" db="EMBL/GenBank/DDBJ databases">
        <authorList>
            <person name="Chen Y."/>
            <person name="Shah S."/>
            <person name="Dougan E. K."/>
            <person name="Thang M."/>
            <person name="Chan C."/>
        </authorList>
    </citation>
    <scope>NUCLEOTIDE SEQUENCE [LARGE SCALE GENOMIC DNA]</scope>
</reference>
<keyword evidence="5" id="KW-0408">Iron</keyword>
<dbReference type="InterPro" id="IPR032862">
    <property type="entry name" value="ALKBH6"/>
</dbReference>
<evidence type="ECO:0000313" key="6">
    <source>
        <dbReference type="EMBL" id="CAK0826618.1"/>
    </source>
</evidence>
<comment type="caution">
    <text evidence="6">The sequence shown here is derived from an EMBL/GenBank/DDBJ whole genome shotgun (WGS) entry which is preliminary data.</text>
</comment>
<accession>A0ABN9S4B3</accession>
<dbReference type="InterPro" id="IPR037151">
    <property type="entry name" value="AlkB-like_sf"/>
</dbReference>
<evidence type="ECO:0008006" key="8">
    <source>
        <dbReference type="Google" id="ProtNLM"/>
    </source>
</evidence>
<keyword evidence="4" id="KW-0560">Oxidoreductase</keyword>
<dbReference type="Gene3D" id="2.60.120.590">
    <property type="entry name" value="Alpha-ketoglutarate-dependent dioxygenase AlkB-like"/>
    <property type="match status" value="1"/>
</dbReference>
<evidence type="ECO:0000256" key="2">
    <source>
        <dbReference type="ARBA" id="ARBA00022723"/>
    </source>
</evidence>
<evidence type="ECO:0000256" key="3">
    <source>
        <dbReference type="ARBA" id="ARBA00022964"/>
    </source>
</evidence>
<comment type="similarity">
    <text evidence="1">Belongs to the alkB family.</text>
</comment>
<sequence length="214" mass="22547">MTSLDFSALLREERARRREQARAEAAAAEAREGAEWAPLAERVPLELEGHRVGAELGLESCFYVPDFLSEEEASALEARALRPGAEHAAGHRPGAGWTSLPGRRLLCLGGVPSSAGMFAEPLPPFAAELVQALAQAEVFGAGAVPDQLLVNEYAPGQGIDPHQDGPLYEPMAAIVSLGGPALLDFFARDNLADDAPCDTAALTVSGGIRVRRVA</sequence>
<evidence type="ECO:0000256" key="1">
    <source>
        <dbReference type="ARBA" id="ARBA00007879"/>
    </source>
</evidence>
<evidence type="ECO:0000313" key="7">
    <source>
        <dbReference type="Proteomes" id="UP001189429"/>
    </source>
</evidence>
<feature type="non-terminal residue" evidence="6">
    <location>
        <position position="214"/>
    </location>
</feature>
<proteinExistence type="inferred from homology"/>
<keyword evidence="2" id="KW-0479">Metal-binding</keyword>
<evidence type="ECO:0000256" key="4">
    <source>
        <dbReference type="ARBA" id="ARBA00023002"/>
    </source>
</evidence>
<keyword evidence="3" id="KW-0223">Dioxygenase</keyword>
<evidence type="ECO:0000256" key="5">
    <source>
        <dbReference type="ARBA" id="ARBA00023004"/>
    </source>
</evidence>
<dbReference type="Proteomes" id="UP001189429">
    <property type="component" value="Unassembled WGS sequence"/>
</dbReference>
<dbReference type="EMBL" id="CAUYUJ010009384">
    <property type="protein sequence ID" value="CAK0826618.1"/>
    <property type="molecule type" value="Genomic_DNA"/>
</dbReference>
<protein>
    <recommendedName>
        <fullName evidence="8">Alpha-ketoglutarate-dependent dioxygenase AlkB</fullName>
    </recommendedName>
</protein>
<dbReference type="SUPFAM" id="SSF51197">
    <property type="entry name" value="Clavaminate synthase-like"/>
    <property type="match status" value="1"/>
</dbReference>
<organism evidence="6 7">
    <name type="scientific">Prorocentrum cordatum</name>
    <dbReference type="NCBI Taxonomy" id="2364126"/>
    <lineage>
        <taxon>Eukaryota</taxon>
        <taxon>Sar</taxon>
        <taxon>Alveolata</taxon>
        <taxon>Dinophyceae</taxon>
        <taxon>Prorocentrales</taxon>
        <taxon>Prorocentraceae</taxon>
        <taxon>Prorocentrum</taxon>
    </lineage>
</organism>
<keyword evidence="7" id="KW-1185">Reference proteome</keyword>
<name>A0ABN9S4B3_9DINO</name>
<dbReference type="PANTHER" id="PTHR46030">
    <property type="entry name" value="ALPHA-KETOGLUTARATE-DEPENDENT DIOXYGENASE ALKB HOMOLOG 6"/>
    <property type="match status" value="1"/>
</dbReference>
<gene>
    <name evidence="6" type="ORF">PCOR1329_LOCUS26401</name>
</gene>
<dbReference type="PANTHER" id="PTHR46030:SF1">
    <property type="entry name" value="ALPHA-KETOGLUTARATE-DEPENDENT DIOXYGENASE ALKB HOMOLOG 6"/>
    <property type="match status" value="1"/>
</dbReference>